<keyword evidence="1" id="KW-0175">Coiled coil</keyword>
<dbReference type="AlphaFoldDB" id="A0A4C1UA92"/>
<reference evidence="2 3" key="1">
    <citation type="journal article" date="2019" name="Commun. Biol.">
        <title>The bagworm genome reveals a unique fibroin gene that provides high tensile strength.</title>
        <authorList>
            <person name="Kono N."/>
            <person name="Nakamura H."/>
            <person name="Ohtoshi R."/>
            <person name="Tomita M."/>
            <person name="Numata K."/>
            <person name="Arakawa K."/>
        </authorList>
    </citation>
    <scope>NUCLEOTIDE SEQUENCE [LARGE SCALE GENOMIC DNA]</scope>
</reference>
<dbReference type="Proteomes" id="UP000299102">
    <property type="component" value="Unassembled WGS sequence"/>
</dbReference>
<protein>
    <submittedName>
        <fullName evidence="2">Uncharacterized protein</fullName>
    </submittedName>
</protein>
<accession>A0A4C1UA92</accession>
<keyword evidence="3" id="KW-1185">Reference proteome</keyword>
<evidence type="ECO:0000313" key="2">
    <source>
        <dbReference type="EMBL" id="GBP23228.1"/>
    </source>
</evidence>
<dbReference type="EMBL" id="BGZK01000148">
    <property type="protein sequence ID" value="GBP23228.1"/>
    <property type="molecule type" value="Genomic_DNA"/>
</dbReference>
<evidence type="ECO:0000256" key="1">
    <source>
        <dbReference type="SAM" id="Coils"/>
    </source>
</evidence>
<comment type="caution">
    <text evidence="2">The sequence shown here is derived from an EMBL/GenBank/DDBJ whole genome shotgun (WGS) entry which is preliminary data.</text>
</comment>
<name>A0A4C1UA92_EUMVA</name>
<proteinExistence type="predicted"/>
<evidence type="ECO:0000313" key="3">
    <source>
        <dbReference type="Proteomes" id="UP000299102"/>
    </source>
</evidence>
<sequence>MLCVLYEAKANHREQRKETLKDKLKDAESTYKDAKVGGKEYVKRRNNEIIDRYDRKFSDNLRAKSKTLRDNVRDGKFGKGRPKNAATSNEGITRCYYSAISATAPHCTVD</sequence>
<feature type="coiled-coil region" evidence="1">
    <location>
        <begin position="10"/>
        <end position="37"/>
    </location>
</feature>
<organism evidence="2 3">
    <name type="scientific">Eumeta variegata</name>
    <name type="common">Bagworm moth</name>
    <name type="synonym">Eumeta japonica</name>
    <dbReference type="NCBI Taxonomy" id="151549"/>
    <lineage>
        <taxon>Eukaryota</taxon>
        <taxon>Metazoa</taxon>
        <taxon>Ecdysozoa</taxon>
        <taxon>Arthropoda</taxon>
        <taxon>Hexapoda</taxon>
        <taxon>Insecta</taxon>
        <taxon>Pterygota</taxon>
        <taxon>Neoptera</taxon>
        <taxon>Endopterygota</taxon>
        <taxon>Lepidoptera</taxon>
        <taxon>Glossata</taxon>
        <taxon>Ditrysia</taxon>
        <taxon>Tineoidea</taxon>
        <taxon>Psychidae</taxon>
        <taxon>Oiketicinae</taxon>
        <taxon>Eumeta</taxon>
    </lineage>
</organism>
<gene>
    <name evidence="2" type="ORF">EVAR_82393_1</name>
</gene>